<feature type="domain" description="Polysaccharide export protein N-terminal" evidence="16">
    <location>
        <begin position="45"/>
        <end position="143"/>
    </location>
</feature>
<dbReference type="Proteomes" id="UP000323324">
    <property type="component" value="Unassembled WGS sequence"/>
</dbReference>
<dbReference type="PANTHER" id="PTHR33619">
    <property type="entry name" value="POLYSACCHARIDE EXPORT PROTEIN GFCE-RELATED"/>
    <property type="match status" value="1"/>
</dbReference>
<keyword evidence="5 18" id="KW-0762">Sugar transport</keyword>
<protein>
    <submittedName>
        <fullName evidence="18">Sugar transporter</fullName>
    </submittedName>
</protein>
<name>A0A8H2QGI1_9FLAO</name>
<evidence type="ECO:0000256" key="4">
    <source>
        <dbReference type="ARBA" id="ARBA00022452"/>
    </source>
</evidence>
<evidence type="ECO:0000256" key="10">
    <source>
        <dbReference type="ARBA" id="ARBA00023114"/>
    </source>
</evidence>
<dbReference type="Gene3D" id="3.30.1950.10">
    <property type="entry name" value="wza like domain"/>
    <property type="match status" value="1"/>
</dbReference>
<reference evidence="18 19" key="1">
    <citation type="submission" date="2019-08" db="EMBL/GenBank/DDBJ databases">
        <title>Genomes of Antarctic Bizionia species.</title>
        <authorList>
            <person name="Bowman J.P."/>
        </authorList>
    </citation>
    <scope>NUCLEOTIDE SEQUENCE [LARGE SCALE GENOMIC DNA]</scope>
    <source>
        <strain evidence="18 19">HFD</strain>
    </source>
</reference>
<comment type="subcellular location">
    <subcellularLocation>
        <location evidence="1">Cell outer membrane</location>
        <topology evidence="1">Multi-pass membrane protein</topology>
    </subcellularLocation>
</comment>
<keyword evidence="3" id="KW-0813">Transport</keyword>
<dbReference type="PROSITE" id="PS51257">
    <property type="entry name" value="PROKAR_LIPOPROTEIN"/>
    <property type="match status" value="1"/>
</dbReference>
<keyword evidence="15" id="KW-1133">Transmembrane helix</keyword>
<evidence type="ECO:0000256" key="12">
    <source>
        <dbReference type="ARBA" id="ARBA00023139"/>
    </source>
</evidence>
<dbReference type="Pfam" id="PF22461">
    <property type="entry name" value="SLBB_2"/>
    <property type="match status" value="1"/>
</dbReference>
<dbReference type="InterPro" id="IPR003715">
    <property type="entry name" value="Poly_export_N"/>
</dbReference>
<dbReference type="Pfam" id="PF02563">
    <property type="entry name" value="Poly_export"/>
    <property type="match status" value="1"/>
</dbReference>
<evidence type="ECO:0000256" key="9">
    <source>
        <dbReference type="ARBA" id="ARBA00023065"/>
    </source>
</evidence>
<dbReference type="GO" id="GO:0015159">
    <property type="term" value="F:polysaccharide transmembrane transporter activity"/>
    <property type="evidence" value="ECO:0007669"/>
    <property type="project" value="InterPro"/>
</dbReference>
<keyword evidence="19" id="KW-1185">Reference proteome</keyword>
<dbReference type="RefSeq" id="WP_148368068.1">
    <property type="nucleotide sequence ID" value="NZ_VSKM01000001.1"/>
</dbReference>
<evidence type="ECO:0000256" key="5">
    <source>
        <dbReference type="ARBA" id="ARBA00022597"/>
    </source>
</evidence>
<dbReference type="PANTHER" id="PTHR33619:SF3">
    <property type="entry name" value="POLYSACCHARIDE EXPORT PROTEIN GFCE-RELATED"/>
    <property type="match status" value="1"/>
</dbReference>
<keyword evidence="6 15" id="KW-0812">Transmembrane</keyword>
<dbReference type="GO" id="GO:0046930">
    <property type="term" value="C:pore complex"/>
    <property type="evidence" value="ECO:0007669"/>
    <property type="project" value="UniProtKB-KW"/>
</dbReference>
<keyword evidence="14" id="KW-0449">Lipoprotein</keyword>
<dbReference type="AlphaFoldDB" id="A0A8H2QGI1"/>
<feature type="domain" description="SLBB" evidence="17">
    <location>
        <begin position="149"/>
        <end position="228"/>
    </location>
</feature>
<accession>A0A8H2QGI1</accession>
<evidence type="ECO:0000259" key="16">
    <source>
        <dbReference type="Pfam" id="PF02563"/>
    </source>
</evidence>
<dbReference type="GO" id="GO:0009279">
    <property type="term" value="C:cell outer membrane"/>
    <property type="evidence" value="ECO:0007669"/>
    <property type="project" value="UniProtKB-SubCell"/>
</dbReference>
<sequence>MKRFIICFTVLLNLLSSSCITNKDVVYLQDKGTVVDDALVVKELSKPYRLQINDILSINIKAIDSELKKLVEVFKPVEDATREGGQQALYFNGYTVDLHGNIEFPILGKINVLGFTTDEVTEKVKEELHKKYLKDVSQVFITVKLAGLRYTVTGEVGGAGVLTLFQDRVNIIEALANAGDVKNTGDRTDILVIRQYPQGQKIHHIDLTDITALQSPYYYIQPNDIILVKPLKRKAIGAGETATQTLTTIASLFAVVVSTYFLARNL</sequence>
<evidence type="ECO:0000256" key="7">
    <source>
        <dbReference type="ARBA" id="ARBA00022729"/>
    </source>
</evidence>
<evidence type="ECO:0000313" key="18">
    <source>
        <dbReference type="EMBL" id="TYB80176.1"/>
    </source>
</evidence>
<evidence type="ECO:0000256" key="1">
    <source>
        <dbReference type="ARBA" id="ARBA00004571"/>
    </source>
</evidence>
<evidence type="ECO:0000256" key="14">
    <source>
        <dbReference type="ARBA" id="ARBA00023288"/>
    </source>
</evidence>
<organism evidence="18 19">
    <name type="scientific">Bizionia saleffrena</name>
    <dbReference type="NCBI Taxonomy" id="291189"/>
    <lineage>
        <taxon>Bacteria</taxon>
        <taxon>Pseudomonadati</taxon>
        <taxon>Bacteroidota</taxon>
        <taxon>Flavobacteriia</taxon>
        <taxon>Flavobacteriales</taxon>
        <taxon>Flavobacteriaceae</taxon>
        <taxon>Bizionia</taxon>
    </lineage>
</organism>
<comment type="similarity">
    <text evidence="2">Belongs to the BexD/CtrA/VexA family.</text>
</comment>
<evidence type="ECO:0000256" key="3">
    <source>
        <dbReference type="ARBA" id="ARBA00022448"/>
    </source>
</evidence>
<dbReference type="Gene3D" id="3.10.560.10">
    <property type="entry name" value="Outer membrane lipoprotein wza domain like"/>
    <property type="match status" value="1"/>
</dbReference>
<keyword evidence="12" id="KW-0564">Palmitate</keyword>
<dbReference type="InterPro" id="IPR049712">
    <property type="entry name" value="Poly_export"/>
</dbReference>
<keyword evidence="13" id="KW-0998">Cell outer membrane</keyword>
<comment type="caution">
    <text evidence="18">The sequence shown here is derived from an EMBL/GenBank/DDBJ whole genome shotgun (WGS) entry which is preliminary data.</text>
</comment>
<keyword evidence="7" id="KW-0732">Signal</keyword>
<keyword evidence="10" id="KW-0626">Porin</keyword>
<evidence type="ECO:0000256" key="8">
    <source>
        <dbReference type="ARBA" id="ARBA00023047"/>
    </source>
</evidence>
<evidence type="ECO:0000256" key="2">
    <source>
        <dbReference type="ARBA" id="ARBA00009450"/>
    </source>
</evidence>
<evidence type="ECO:0000256" key="15">
    <source>
        <dbReference type="SAM" id="Phobius"/>
    </source>
</evidence>
<dbReference type="InterPro" id="IPR054765">
    <property type="entry name" value="SLBB_dom"/>
</dbReference>
<evidence type="ECO:0000256" key="13">
    <source>
        <dbReference type="ARBA" id="ARBA00023237"/>
    </source>
</evidence>
<keyword evidence="11 15" id="KW-0472">Membrane</keyword>
<keyword evidence="9" id="KW-0406">Ion transport</keyword>
<evidence type="ECO:0000313" key="19">
    <source>
        <dbReference type="Proteomes" id="UP000323324"/>
    </source>
</evidence>
<evidence type="ECO:0000256" key="11">
    <source>
        <dbReference type="ARBA" id="ARBA00023136"/>
    </source>
</evidence>
<feature type="transmembrane region" description="Helical" evidence="15">
    <location>
        <begin position="242"/>
        <end position="263"/>
    </location>
</feature>
<evidence type="ECO:0000259" key="17">
    <source>
        <dbReference type="Pfam" id="PF22461"/>
    </source>
</evidence>
<keyword evidence="4" id="KW-1134">Transmembrane beta strand</keyword>
<dbReference type="GO" id="GO:0006811">
    <property type="term" value="P:monoatomic ion transport"/>
    <property type="evidence" value="ECO:0007669"/>
    <property type="project" value="UniProtKB-KW"/>
</dbReference>
<gene>
    <name evidence="18" type="ORF">ES676_00470</name>
</gene>
<evidence type="ECO:0000256" key="6">
    <source>
        <dbReference type="ARBA" id="ARBA00022692"/>
    </source>
</evidence>
<proteinExistence type="inferred from homology"/>
<dbReference type="EMBL" id="VSKM01000001">
    <property type="protein sequence ID" value="TYB80176.1"/>
    <property type="molecule type" value="Genomic_DNA"/>
</dbReference>
<dbReference type="GO" id="GO:0015288">
    <property type="term" value="F:porin activity"/>
    <property type="evidence" value="ECO:0007669"/>
    <property type="project" value="UniProtKB-KW"/>
</dbReference>
<keyword evidence="8" id="KW-0625">Polysaccharide transport</keyword>